<evidence type="ECO:0000313" key="2">
    <source>
        <dbReference type="EMBL" id="EHL10836.1"/>
    </source>
</evidence>
<dbReference type="STRING" id="796943.HMPREF9625_01032"/>
<feature type="domain" description="PIN" evidence="1">
    <location>
        <begin position="2"/>
        <end position="116"/>
    </location>
</feature>
<dbReference type="Proteomes" id="UP000018461">
    <property type="component" value="Unassembled WGS sequence"/>
</dbReference>
<reference evidence="2" key="1">
    <citation type="submission" date="2011-08" db="EMBL/GenBank/DDBJ databases">
        <authorList>
            <consortium name="The Broad Institute Genome Sequencing Platform"/>
            <person name="Earl A."/>
            <person name="Ward D."/>
            <person name="Feldgarden M."/>
            <person name="Gevers D."/>
            <person name="Sizova M."/>
            <person name="Hazen A."/>
            <person name="Epstein S."/>
            <person name="Young S.K."/>
            <person name="Zeng Q."/>
            <person name="Gargeya S."/>
            <person name="Fitzgerald M."/>
            <person name="Haas B."/>
            <person name="Abouelleil A."/>
            <person name="Alvarado L."/>
            <person name="Arachchi H.M."/>
            <person name="Berlin A."/>
            <person name="Brown A."/>
            <person name="Chapman S.B."/>
            <person name="Chen Z."/>
            <person name="Dunbar C."/>
            <person name="Freedman E."/>
            <person name="Gearin G."/>
            <person name="Gellesch M."/>
            <person name="Goldberg J."/>
            <person name="Griggs A."/>
            <person name="Gujja S."/>
            <person name="Heiman D."/>
            <person name="Howarth C."/>
            <person name="Larson L."/>
            <person name="Lui A."/>
            <person name="MacDonald P.J.P."/>
            <person name="Montmayeur A."/>
            <person name="Murphy C."/>
            <person name="Neiman D."/>
            <person name="Pearson M."/>
            <person name="Priest M."/>
            <person name="Roberts A."/>
            <person name="Saif S."/>
            <person name="Shea T."/>
            <person name="Shenoy N."/>
            <person name="Sisk P."/>
            <person name="Stolte C."/>
            <person name="Sykes S."/>
            <person name="Wortman J."/>
            <person name="Nusbaum C."/>
            <person name="Birren B."/>
        </authorList>
    </citation>
    <scope>NUCLEOTIDE SEQUENCE</scope>
    <source>
        <strain evidence="2">ACB1</strain>
    </source>
</reference>
<evidence type="ECO:0000313" key="3">
    <source>
        <dbReference type="Proteomes" id="UP000018461"/>
    </source>
</evidence>
<accession>G9WNU9</accession>
<name>G9WNU9_9FIRM</name>
<dbReference type="InterPro" id="IPR029060">
    <property type="entry name" value="PIN-like_dom_sf"/>
</dbReference>
<protein>
    <recommendedName>
        <fullName evidence="1">PIN domain-containing protein</fullName>
    </recommendedName>
</protein>
<dbReference type="PATRIC" id="fig|796943.3.peg.1458"/>
<dbReference type="RefSeq" id="WP_009534888.1">
    <property type="nucleotide sequence ID" value="NZ_KE148312.1"/>
</dbReference>
<dbReference type="Pfam" id="PF01850">
    <property type="entry name" value="PIN"/>
    <property type="match status" value="1"/>
</dbReference>
<gene>
    <name evidence="2" type="ORF">HMPREF9625_01032</name>
</gene>
<dbReference type="AlphaFoldDB" id="G9WNU9"/>
<proteinExistence type="predicted"/>
<keyword evidence="3" id="KW-1185">Reference proteome</keyword>
<dbReference type="Gene3D" id="3.40.50.1010">
    <property type="entry name" value="5'-nuclease"/>
    <property type="match status" value="1"/>
</dbReference>
<dbReference type="HOGENOM" id="CLU_121449_1_1_9"/>
<reference evidence="2" key="2">
    <citation type="submission" date="2013-03" db="EMBL/GenBank/DDBJ databases">
        <title>The Genome Sequence of Oribacterium sp. ACB1.</title>
        <authorList>
            <consortium name="The Broad Institute Genomics Platform"/>
            <consortium name="The Broad Institute Genome Sequencing Center for Infectious Disease"/>
            <person name="Earl A."/>
            <person name="Ward D."/>
            <person name="Feldgarden M."/>
            <person name="Gevers D."/>
            <person name="Sizova M."/>
            <person name="Hazen A."/>
            <person name="Epstein S."/>
            <person name="Walker B."/>
            <person name="Young S."/>
            <person name="Zeng Q."/>
            <person name="Gargeya S."/>
            <person name="Fitzgerald M."/>
            <person name="Haas B."/>
            <person name="Abouelleil A."/>
            <person name="Allen A.W."/>
            <person name="Alvarado L."/>
            <person name="Arachchi H.M."/>
            <person name="Berlin A.M."/>
            <person name="Chapman S.B."/>
            <person name="Gainer-Dewar J."/>
            <person name="Goldberg J."/>
            <person name="Griggs A."/>
            <person name="Gujja S."/>
            <person name="Hansen M."/>
            <person name="Howarth C."/>
            <person name="Imamovic A."/>
            <person name="Ireland A."/>
            <person name="Larimer J."/>
            <person name="McCowan C."/>
            <person name="Murphy C."/>
            <person name="Pearson M."/>
            <person name="Poon T.W."/>
            <person name="Priest M."/>
            <person name="Roberts A."/>
            <person name="Saif S."/>
            <person name="Shea T."/>
            <person name="Sisk P."/>
            <person name="Sykes S."/>
            <person name="Wortman J."/>
            <person name="Nusbaum C."/>
            <person name="Birren B."/>
        </authorList>
    </citation>
    <scope>NUCLEOTIDE SEQUENCE [LARGE SCALE GENOMIC DNA]</scope>
    <source>
        <strain evidence="2">ACB1</strain>
    </source>
</reference>
<comment type="caution">
    <text evidence="2">The sequence shown here is derived from an EMBL/GenBank/DDBJ whole genome shotgun (WGS) entry which is preliminary data.</text>
</comment>
<organism evidence="2 3">
    <name type="scientific">Oribacterium parvum ACB1</name>
    <dbReference type="NCBI Taxonomy" id="796943"/>
    <lineage>
        <taxon>Bacteria</taxon>
        <taxon>Bacillati</taxon>
        <taxon>Bacillota</taxon>
        <taxon>Clostridia</taxon>
        <taxon>Lachnospirales</taxon>
        <taxon>Lachnospiraceae</taxon>
        <taxon>Oribacterium</taxon>
    </lineage>
</organism>
<dbReference type="SUPFAM" id="SSF88723">
    <property type="entry name" value="PIN domain-like"/>
    <property type="match status" value="1"/>
</dbReference>
<sequence>MVLLDANAVLRYILNDHIDMASEVSELISNGKAFVPIFVLAEVVYVLTGVYQVNKSSLKESLLTFLLEVNVDDRDVLELGIQCFAEKNLDFVDCILYAYKFYKKYDVFSFDRKLNKLLDTVSFNE</sequence>
<evidence type="ECO:0000259" key="1">
    <source>
        <dbReference type="Pfam" id="PF01850"/>
    </source>
</evidence>
<dbReference type="EMBL" id="AFZC02000003">
    <property type="protein sequence ID" value="EHL10836.1"/>
    <property type="molecule type" value="Genomic_DNA"/>
</dbReference>
<dbReference type="InterPro" id="IPR002716">
    <property type="entry name" value="PIN_dom"/>
</dbReference>